<sequence length="677" mass="72542">MNNMFLCSLHGDATMRSRVLLFLLLLLLPMLPAPPAGQPSGRRRGRRSGGAGGGFWGDRVDSQPFALPYIHPTNPFASDISATAGAGARPRQPARPLGSAWRDQSQRPAASARRRPAPAGASPLTTGTSGPGPGSGSEGQLGGPILPRQINRSRFPLTSTIATGTTLVQYAAPLNPLLPFQEGTNIHIRVTEASNNAIVHCDRVVRATIRYRPLVPNAVGGYAISISFWPQTTTTPTSVDMNSITSTDVRILVQPGIASELVIPSERLHYRNQGWRSVETSGVAEEEATSGLVMLCIHGSPVNSYTNTPYTGALGLLDFALELEFRNLTPGNTNTRVSRYSSSARHKLRRGADGTAELTTTAATRFMKDLHFTGTNGVGEVGRGIALTLFNLADTLLGGLPTELISSAGGQLFYSRPVVSANGEPTVKLYTSVENAQQVKGIAIPHDIDLGESRVVIQDYDNQHEQDRPTPSPAPSRPFSVLRANDVLWLSLTAAEYDQTTYGSSTNPMYVSDTVTFVNVATGAQGVSRSLDWSKVTLDGRPLTTIQQYSKTFYVLPLRGKLSFWEAGTTKAGYPYNYNTTASDQILIENAAGHRVCISTYTTNLGSGPVSISAVGVLAPHSALAALEDTVDYPARAHTFDDFCPECRALGLQGCAFQSTVAELQRLKMKVGKTRGV</sequence>
<dbReference type="GO" id="GO:0039615">
    <property type="term" value="C:T=1 icosahedral viral capsid"/>
    <property type="evidence" value="ECO:0007669"/>
    <property type="project" value="UniProtKB-UniRule"/>
</dbReference>
<feature type="region of interest" description="Disordered" evidence="15">
    <location>
        <begin position="78"/>
        <end position="148"/>
    </location>
</feature>
<evidence type="ECO:0000256" key="11">
    <source>
        <dbReference type="ARBA" id="ARBA00023184"/>
    </source>
</evidence>
<feature type="domain" description="Structural protein 2 second" evidence="17">
    <location>
        <begin position="331"/>
        <end position="469"/>
    </location>
</feature>
<evidence type="ECO:0000256" key="9">
    <source>
        <dbReference type="ARBA" id="ARBA00022884"/>
    </source>
</evidence>
<evidence type="ECO:0000256" key="4">
    <source>
        <dbReference type="ARBA" id="ARBA00004354"/>
    </source>
</evidence>
<feature type="compositionally biased region" description="Low complexity" evidence="15">
    <location>
        <begin position="107"/>
        <end position="128"/>
    </location>
</feature>
<dbReference type="Gene3D" id="2.40.30.190">
    <property type="match status" value="1"/>
</dbReference>
<comment type="function">
    <molecule>Isoform Secreted protein ORF2</molecule>
    <text evidence="14">Plays a role in the inhibition of host antibody-mediated neutralization without blocking viral cell entry.</text>
</comment>
<comment type="similarity">
    <text evidence="5 14">Belongs to the hepevirus capsid protein family.</text>
</comment>
<evidence type="ECO:0000256" key="13">
    <source>
        <dbReference type="ARBA" id="ARBA00046910"/>
    </source>
</evidence>
<keyword evidence="10" id="KW-0325">Glycoprotein</keyword>
<dbReference type="Pfam" id="PF20752">
    <property type="entry name" value="SP2_C"/>
    <property type="match status" value="1"/>
</dbReference>
<evidence type="ECO:0000256" key="15">
    <source>
        <dbReference type="SAM" id="MobiDB-lite"/>
    </source>
</evidence>
<evidence type="ECO:0000259" key="17">
    <source>
        <dbReference type="Pfam" id="PF20751"/>
    </source>
</evidence>
<feature type="region of interest" description="Disordered" evidence="15">
    <location>
        <begin position="34"/>
        <end position="57"/>
    </location>
</feature>
<dbReference type="InterPro" id="IPR004261">
    <property type="entry name" value="SP2_N"/>
</dbReference>
<reference evidence="19" key="1">
    <citation type="submission" date="2019-01" db="EMBL/GenBank/DDBJ databases">
        <title>Molecular analysis of Hepatitis E Virus from Tibetan Pigs in the Qinghai-Tibetan Plateau in China.</title>
        <authorList>
            <person name="Zhou K."/>
            <person name="Zhang B."/>
        </authorList>
    </citation>
    <scope>NUCLEOTIDE SEQUENCE</scope>
    <source>
        <strain evidence="19">SWU/E4/2018</strain>
    </source>
</reference>
<evidence type="ECO:0000256" key="1">
    <source>
        <dbReference type="ARBA" id="ARBA00004136"/>
    </source>
</evidence>
<dbReference type="InterPro" id="IPR048794">
    <property type="entry name" value="SP2_C"/>
</dbReference>
<dbReference type="GO" id="GO:0005198">
    <property type="term" value="F:structural molecule activity"/>
    <property type="evidence" value="ECO:0007669"/>
    <property type="project" value="UniProtKB-UniRule"/>
</dbReference>
<comment type="subcellular location">
    <molecule>Isoform Capsid protein</molecule>
    <subcellularLocation>
        <location evidence="14">Virion</location>
    </subcellularLocation>
    <subcellularLocation>
        <location evidence="14">Host cytoplasm</location>
    </subcellularLocation>
    <subcellularLocation>
        <location evidence="14">Host endoplasmic reticulum</location>
    </subcellularLocation>
    <subcellularLocation>
        <location evidence="14">Host Golgi apparatus</location>
    </subcellularLocation>
    <subcellularLocation>
        <location evidence="14">Host cell surface</location>
    </subcellularLocation>
</comment>
<keyword evidence="6 14" id="KW-0167">Capsid protein</keyword>
<keyword evidence="11" id="KW-1038">Host endoplasmic reticulum</keyword>
<proteinExistence type="inferred from homology"/>
<keyword evidence="7" id="KW-1040">Host Golgi apparatus</keyword>
<evidence type="ECO:0000256" key="7">
    <source>
        <dbReference type="ARBA" id="ARBA00022812"/>
    </source>
</evidence>
<feature type="domain" description="Hepatitis E virus structural protein 2 N-terminal" evidence="16">
    <location>
        <begin position="143"/>
        <end position="328"/>
    </location>
</feature>
<dbReference type="GO" id="GO:0044228">
    <property type="term" value="C:host cell surface"/>
    <property type="evidence" value="ECO:0007669"/>
    <property type="project" value="UniProtKB-SubCell"/>
</dbReference>
<dbReference type="GO" id="GO:0003723">
    <property type="term" value="F:RNA binding"/>
    <property type="evidence" value="ECO:0007669"/>
    <property type="project" value="UniProtKB-UniRule"/>
</dbReference>
<evidence type="ECO:0000259" key="16">
    <source>
        <dbReference type="Pfam" id="PF03014"/>
    </source>
</evidence>
<dbReference type="GO" id="GO:0044177">
    <property type="term" value="C:host cell Golgi apparatus"/>
    <property type="evidence" value="ECO:0007669"/>
    <property type="project" value="UniProtKB-SubCell"/>
</dbReference>
<dbReference type="EMBL" id="MK410045">
    <property type="protein sequence ID" value="QCF29645.1"/>
    <property type="molecule type" value="Genomic_RNA"/>
</dbReference>
<evidence type="ECO:0000256" key="5">
    <source>
        <dbReference type="ARBA" id="ARBA00008877"/>
    </source>
</evidence>
<name>A0A513QR67_HEV</name>
<feature type="compositionally biased region" description="Gly residues" evidence="15">
    <location>
        <begin position="129"/>
        <end position="142"/>
    </location>
</feature>
<comment type="subunit">
    <text evidence="13">Self-assembles to form the capsid. The capsid is dominated by dimers that define the 30 morphological units. Interacts with phosphorylated protein ORF3. Interacts with host TMEM134. Interacts with host ASGR1 and ASGR2; these interactions facilitate infection of host hepatocytes.</text>
</comment>
<evidence type="ECO:0000256" key="2">
    <source>
        <dbReference type="ARBA" id="ARBA00004192"/>
    </source>
</evidence>
<comment type="function">
    <molecule>Isoform Capsid protein</molecule>
    <text evidence="14">Forms an icosahedral capsid with a T=1 symmetry and a 34 nm diameter. The capsid is composed of 60 copies linked to each other. Binds to the 5' end of the genomic RNA to mediate genome encapsidation.</text>
</comment>
<evidence type="ECO:0000256" key="14">
    <source>
        <dbReference type="RuleBase" id="RU363023"/>
    </source>
</evidence>
<evidence type="ECO:0000256" key="3">
    <source>
        <dbReference type="ARBA" id="ARBA00004328"/>
    </source>
</evidence>
<feature type="domain" description="Structural protein 2 C-terminal" evidence="18">
    <location>
        <begin position="474"/>
        <end position="621"/>
    </location>
</feature>
<dbReference type="Gene3D" id="2.60.120.20">
    <property type="match status" value="1"/>
</dbReference>
<dbReference type="Pfam" id="PF20751">
    <property type="entry name" value="SP2_M"/>
    <property type="match status" value="1"/>
</dbReference>
<dbReference type="InterPro" id="IPR029053">
    <property type="entry name" value="Viral_coat"/>
</dbReference>
<evidence type="ECO:0000313" key="19">
    <source>
        <dbReference type="EMBL" id="QCF29645.1"/>
    </source>
</evidence>
<evidence type="ECO:0000256" key="6">
    <source>
        <dbReference type="ARBA" id="ARBA00022561"/>
    </source>
</evidence>
<organism evidence="19">
    <name type="scientific">Swine hepatitis E virus</name>
    <dbReference type="NCBI Taxonomy" id="63421"/>
    <lineage>
        <taxon>Viruses</taxon>
        <taxon>Riboviria</taxon>
        <taxon>Orthornavirae</taxon>
        <taxon>Kitrinoviricota</taxon>
        <taxon>Alsuviricetes</taxon>
        <taxon>Hepelivirales</taxon>
        <taxon>Hepeviridae</taxon>
        <taxon>Orthohepevirinae</taxon>
        <taxon>Paslahepevirus</taxon>
        <taxon>Hepatitis E virus</taxon>
    </lineage>
</organism>
<dbReference type="InterPro" id="IPR048802">
    <property type="entry name" value="SP2_M"/>
</dbReference>
<protein>
    <recommendedName>
        <fullName evidence="14">Pro-secreted protein ORF2</fullName>
        <shortName evidence="14">pORF2</shortName>
    </recommendedName>
    <alternativeName>
        <fullName evidence="14">Protein ORF2</fullName>
    </alternativeName>
    <component>
        <recommendedName>
            <fullName evidence="14">Secreted protein ORF2</fullName>
            <shortName evidence="14">ORF2s</shortName>
        </recommendedName>
    </component>
</protein>
<comment type="subcellular location">
    <molecule>Isoform Secreted protein ORF2</molecule>
    <subcellularLocation>
        <location evidence="14">Secreted</location>
    </subcellularLocation>
</comment>
<dbReference type="Pfam" id="PF03014">
    <property type="entry name" value="SP2"/>
    <property type="match status" value="1"/>
</dbReference>
<keyword evidence="8 14" id="KW-0946">Virion</keyword>
<feature type="compositionally biased region" description="Low complexity" evidence="15">
    <location>
        <begin position="82"/>
        <end position="98"/>
    </location>
</feature>
<keyword evidence="12 14" id="KW-1035">Host cytoplasm</keyword>
<dbReference type="GO" id="GO:0044165">
    <property type="term" value="C:host cell endoplasmic reticulum"/>
    <property type="evidence" value="ECO:0007669"/>
    <property type="project" value="UniProtKB-SubCell"/>
</dbReference>
<accession>A0A513QR67</accession>
<keyword evidence="9 14" id="KW-0694">RNA-binding</keyword>
<evidence type="ECO:0000256" key="10">
    <source>
        <dbReference type="ARBA" id="ARBA00023180"/>
    </source>
</evidence>
<dbReference type="FunFam" id="2.40.30.190:FF:000001">
    <property type="entry name" value="Secreted protein ORF2"/>
    <property type="match status" value="1"/>
</dbReference>
<dbReference type="GO" id="GO:0005576">
    <property type="term" value="C:extracellular region"/>
    <property type="evidence" value="ECO:0007669"/>
    <property type="project" value="UniProtKB-SubCell"/>
</dbReference>
<comment type="subcellular location">
    <subcellularLocation>
        <location evidence="1">Host Golgi apparatus</location>
    </subcellularLocation>
    <subcellularLocation>
        <location evidence="2">Host cytoplasm</location>
    </subcellularLocation>
    <subcellularLocation>
        <location evidence="4">Host endoplasmic reticulum</location>
    </subcellularLocation>
    <subcellularLocation>
        <location evidence="3">Virion</location>
    </subcellularLocation>
</comment>
<evidence type="ECO:0000259" key="18">
    <source>
        <dbReference type="Pfam" id="PF20752"/>
    </source>
</evidence>
<evidence type="ECO:0000256" key="12">
    <source>
        <dbReference type="ARBA" id="ARBA00023200"/>
    </source>
</evidence>
<evidence type="ECO:0000256" key="8">
    <source>
        <dbReference type="ARBA" id="ARBA00022844"/>
    </source>
</evidence>